<evidence type="ECO:0000313" key="9">
    <source>
        <dbReference type="EMBL" id="MEJ8571338.1"/>
    </source>
</evidence>
<keyword evidence="10" id="KW-1185">Reference proteome</keyword>
<evidence type="ECO:0000256" key="3">
    <source>
        <dbReference type="ARBA" id="ARBA00022475"/>
    </source>
</evidence>
<dbReference type="EMBL" id="JAZHOF010000003">
    <property type="protein sequence ID" value="MEJ8571338.1"/>
    <property type="molecule type" value="Genomic_DNA"/>
</dbReference>
<reference evidence="9 10" key="1">
    <citation type="submission" date="2024-02" db="EMBL/GenBank/DDBJ databases">
        <title>Genome analysis and characterization of Microbaculum marinisediminis sp. nov., isolated from marine sediment.</title>
        <authorList>
            <person name="Du Z.-J."/>
            <person name="Ye Y.-Q."/>
            <person name="Zhang Z.-R."/>
            <person name="Yuan S.-M."/>
            <person name="Zhang X.-Y."/>
        </authorList>
    </citation>
    <scope>NUCLEOTIDE SEQUENCE [LARGE SCALE GENOMIC DNA]</scope>
    <source>
        <strain evidence="9 10">SDUM1044001</strain>
    </source>
</reference>
<dbReference type="RefSeq" id="WP_340329040.1">
    <property type="nucleotide sequence ID" value="NZ_JAZHOF010000003.1"/>
</dbReference>
<evidence type="ECO:0000313" key="10">
    <source>
        <dbReference type="Proteomes" id="UP001378188"/>
    </source>
</evidence>
<keyword evidence="3" id="KW-1003">Cell membrane</keyword>
<comment type="subcellular location">
    <subcellularLocation>
        <location evidence="1">Cell membrane</location>
        <topology evidence="1">Multi-pass membrane protein</topology>
    </subcellularLocation>
</comment>
<gene>
    <name evidence="9" type="ORF">V3328_07640</name>
</gene>
<protein>
    <submittedName>
        <fullName evidence="9">Na(+)/H(+) antiporter subunit B</fullName>
    </submittedName>
</protein>
<feature type="transmembrane region" description="Helical" evidence="7">
    <location>
        <begin position="109"/>
        <end position="134"/>
    </location>
</feature>
<evidence type="ECO:0000256" key="6">
    <source>
        <dbReference type="ARBA" id="ARBA00023136"/>
    </source>
</evidence>
<evidence type="ECO:0000259" key="8">
    <source>
        <dbReference type="Pfam" id="PF04039"/>
    </source>
</evidence>
<accession>A0AAW9RTD3</accession>
<dbReference type="AlphaFoldDB" id="A0AAW9RTD3"/>
<evidence type="ECO:0000256" key="7">
    <source>
        <dbReference type="SAM" id="Phobius"/>
    </source>
</evidence>
<evidence type="ECO:0000256" key="5">
    <source>
        <dbReference type="ARBA" id="ARBA00022989"/>
    </source>
</evidence>
<dbReference type="Pfam" id="PF04039">
    <property type="entry name" value="MnhB"/>
    <property type="match status" value="1"/>
</dbReference>
<keyword evidence="6 7" id="KW-0472">Membrane</keyword>
<sequence>MRLDVVLRVVTKLLLPFIIVFGFYVQFHGELGPGGGFQAGVIIGACVILYAIMFGLENAMRVLSVTAVEKMISLGVLLYLGTGFAGMVMGGEFLNYSVLEHDPVHGQHLGITLIELGVLITVAGTMIAIFYAFAGRGR</sequence>
<evidence type="ECO:0000256" key="2">
    <source>
        <dbReference type="ARBA" id="ARBA00009425"/>
    </source>
</evidence>
<dbReference type="GO" id="GO:0005886">
    <property type="term" value="C:plasma membrane"/>
    <property type="evidence" value="ECO:0007669"/>
    <property type="project" value="UniProtKB-SubCell"/>
</dbReference>
<keyword evidence="5 7" id="KW-1133">Transmembrane helix</keyword>
<feature type="domain" description="Na+/H+ antiporter MnhB subunit-related protein" evidence="8">
    <location>
        <begin position="6"/>
        <end position="127"/>
    </location>
</feature>
<evidence type="ECO:0000256" key="4">
    <source>
        <dbReference type="ARBA" id="ARBA00022692"/>
    </source>
</evidence>
<proteinExistence type="inferred from homology"/>
<name>A0AAW9RTD3_9HYPH</name>
<dbReference type="PANTHER" id="PTHR33932">
    <property type="entry name" value="NA(+)/H(+) ANTIPORTER SUBUNIT B"/>
    <property type="match status" value="1"/>
</dbReference>
<organism evidence="9 10">
    <name type="scientific">Microbaculum marinum</name>
    <dbReference type="NCBI Taxonomy" id="1764581"/>
    <lineage>
        <taxon>Bacteria</taxon>
        <taxon>Pseudomonadati</taxon>
        <taxon>Pseudomonadota</taxon>
        <taxon>Alphaproteobacteria</taxon>
        <taxon>Hyphomicrobiales</taxon>
        <taxon>Tepidamorphaceae</taxon>
        <taxon>Microbaculum</taxon>
    </lineage>
</organism>
<feature type="transmembrane region" description="Helical" evidence="7">
    <location>
        <begin position="5"/>
        <end position="25"/>
    </location>
</feature>
<dbReference type="NCBIfam" id="NF009162">
    <property type="entry name" value="PRK12508.1"/>
    <property type="match status" value="1"/>
</dbReference>
<evidence type="ECO:0000256" key="1">
    <source>
        <dbReference type="ARBA" id="ARBA00004651"/>
    </source>
</evidence>
<feature type="transmembrane region" description="Helical" evidence="7">
    <location>
        <begin position="71"/>
        <end position="89"/>
    </location>
</feature>
<dbReference type="InterPro" id="IPR050622">
    <property type="entry name" value="CPA3_antiporter_subunitB"/>
</dbReference>
<comment type="caution">
    <text evidence="9">The sequence shown here is derived from an EMBL/GenBank/DDBJ whole genome shotgun (WGS) entry which is preliminary data.</text>
</comment>
<dbReference type="PANTHER" id="PTHR33932:SF4">
    <property type="entry name" value="NA(+)_H(+) ANTIPORTER SUBUNIT B"/>
    <property type="match status" value="1"/>
</dbReference>
<comment type="similarity">
    <text evidence="2">Belongs to the CPA3 antiporters (TC 2.A.63) subunit B family.</text>
</comment>
<feature type="transmembrane region" description="Helical" evidence="7">
    <location>
        <begin position="37"/>
        <end position="59"/>
    </location>
</feature>
<dbReference type="Proteomes" id="UP001378188">
    <property type="component" value="Unassembled WGS sequence"/>
</dbReference>
<dbReference type="InterPro" id="IPR007182">
    <property type="entry name" value="MnhB"/>
</dbReference>
<keyword evidence="4 7" id="KW-0812">Transmembrane</keyword>